<evidence type="ECO:0000313" key="1">
    <source>
        <dbReference type="EMBL" id="AAN83040.1"/>
    </source>
</evidence>
<gene>
    <name evidence="1" type="ordered locus">c4605</name>
</gene>
<protein>
    <submittedName>
        <fullName evidence="1">Uncharacterized protein</fullName>
    </submittedName>
</protein>
<keyword evidence="2" id="KW-1185">Reference proteome</keyword>
<proteinExistence type="predicted"/>
<organism evidence="1 2">
    <name type="scientific">Escherichia coli O6:H1 (strain CFT073 / ATCC 700928 / UPEC)</name>
    <dbReference type="NCBI Taxonomy" id="199310"/>
    <lineage>
        <taxon>Bacteria</taxon>
        <taxon>Pseudomonadati</taxon>
        <taxon>Pseudomonadota</taxon>
        <taxon>Gammaproteobacteria</taxon>
        <taxon>Enterobacterales</taxon>
        <taxon>Enterobacteriaceae</taxon>
        <taxon>Escherichia</taxon>
    </lineage>
</organism>
<name>A0A0H2VE33_ECOL6</name>
<dbReference type="eggNOG" id="ENOG5031NQB">
    <property type="taxonomic scope" value="Bacteria"/>
</dbReference>
<dbReference type="Proteomes" id="UP000001410">
    <property type="component" value="Chromosome"/>
</dbReference>
<sequence>MLRIMAESVKQICLIAHIITGKNVPKYLKQAKFNALLKKKDKKKPHQNGGAKRIAS</sequence>
<accession>A0A0H2VE33</accession>
<dbReference type="EMBL" id="AE014075">
    <property type="protein sequence ID" value="AAN83040.1"/>
    <property type="molecule type" value="Genomic_DNA"/>
</dbReference>
<dbReference type="AlphaFoldDB" id="A0A0H2VE33"/>
<dbReference type="HOGENOM" id="CLU_214830_0_0_6"/>
<dbReference type="KEGG" id="ecc:c4605"/>
<reference evidence="1 2" key="1">
    <citation type="journal article" date="2002" name="Proc. Natl. Acad. Sci. U.S.A.">
        <title>Extensive mosaic structure revealed by the complete genome sequence of uropathogenic Escherichia coli.</title>
        <authorList>
            <person name="Welch R.A."/>
            <person name="Burland V."/>
            <person name="Plunkett G.III."/>
            <person name="Redford P."/>
            <person name="Roesch P."/>
            <person name="Rasko D."/>
            <person name="Buckles E.L."/>
            <person name="Liou S.R."/>
            <person name="Boutin A."/>
            <person name="Hackett J."/>
            <person name="Stroud D."/>
            <person name="Mayhew G.F."/>
            <person name="Rose D.J."/>
            <person name="Zhou S."/>
            <person name="Schwartz D.C."/>
            <person name="Perna N.T."/>
            <person name="Mobley H.L."/>
            <person name="Donnenberg M.S."/>
            <person name="Blattner F.R."/>
        </authorList>
    </citation>
    <scope>NUCLEOTIDE SEQUENCE [LARGE SCALE GENOMIC DNA]</scope>
    <source>
        <strain evidence="2">CFT073 / ATCC 700928 / UPEC</strain>
    </source>
</reference>
<evidence type="ECO:0000313" key="2">
    <source>
        <dbReference type="Proteomes" id="UP000001410"/>
    </source>
</evidence>